<feature type="domain" description="BHLH" evidence="7">
    <location>
        <begin position="338"/>
        <end position="387"/>
    </location>
</feature>
<evidence type="ECO:0000256" key="5">
    <source>
        <dbReference type="ARBA" id="ARBA00023242"/>
    </source>
</evidence>
<dbReference type="GO" id="GO:0000978">
    <property type="term" value="F:RNA polymerase II cis-regulatory region sequence-specific DNA binding"/>
    <property type="evidence" value="ECO:0007669"/>
    <property type="project" value="TreeGrafter"/>
</dbReference>
<evidence type="ECO:0000256" key="1">
    <source>
        <dbReference type="ARBA" id="ARBA00004123"/>
    </source>
</evidence>
<dbReference type="InterPro" id="IPR045843">
    <property type="entry name" value="IND-like"/>
</dbReference>
<dbReference type="AlphaFoldDB" id="A0A4S8K4J1"/>
<dbReference type="GO" id="GO:0000981">
    <property type="term" value="F:DNA-binding transcription factor activity, RNA polymerase II-specific"/>
    <property type="evidence" value="ECO:0007669"/>
    <property type="project" value="TreeGrafter"/>
</dbReference>
<evidence type="ECO:0000259" key="7">
    <source>
        <dbReference type="PROSITE" id="PS50888"/>
    </source>
</evidence>
<feature type="domain" description="BHLH" evidence="7">
    <location>
        <begin position="251"/>
        <end position="300"/>
    </location>
</feature>
<dbReference type="InterPro" id="IPR045239">
    <property type="entry name" value="bHLH95_bHLH"/>
</dbReference>
<proteinExistence type="inferred from homology"/>
<evidence type="ECO:0000256" key="3">
    <source>
        <dbReference type="ARBA" id="ARBA00023015"/>
    </source>
</evidence>
<dbReference type="GO" id="GO:0046983">
    <property type="term" value="F:protein dimerization activity"/>
    <property type="evidence" value="ECO:0007669"/>
    <property type="project" value="InterPro"/>
</dbReference>
<feature type="region of interest" description="Disordered" evidence="6">
    <location>
        <begin position="311"/>
        <end position="343"/>
    </location>
</feature>
<dbReference type="GO" id="GO:0005634">
    <property type="term" value="C:nucleus"/>
    <property type="evidence" value="ECO:0007669"/>
    <property type="project" value="UniProtKB-SubCell"/>
</dbReference>
<evidence type="ECO:0000256" key="4">
    <source>
        <dbReference type="ARBA" id="ARBA00023163"/>
    </source>
</evidence>
<dbReference type="SUPFAM" id="SSF47459">
    <property type="entry name" value="HLH, helix-loop-helix DNA-binding domain"/>
    <property type="match status" value="2"/>
</dbReference>
<reference evidence="8 9" key="1">
    <citation type="journal article" date="2019" name="Nat. Plants">
        <title>Genome sequencing of Musa balbisiana reveals subgenome evolution and function divergence in polyploid bananas.</title>
        <authorList>
            <person name="Yao X."/>
        </authorList>
    </citation>
    <scope>NUCLEOTIDE SEQUENCE [LARGE SCALE GENOMIC DNA]</scope>
    <source>
        <strain evidence="9">cv. DH-PKW</strain>
        <tissue evidence="8">Leaves</tissue>
    </source>
</reference>
<evidence type="ECO:0000313" key="9">
    <source>
        <dbReference type="Proteomes" id="UP000317650"/>
    </source>
</evidence>
<evidence type="ECO:0000313" key="8">
    <source>
        <dbReference type="EMBL" id="THU69751.1"/>
    </source>
</evidence>
<feature type="region of interest" description="Disordered" evidence="6">
    <location>
        <begin position="213"/>
        <end position="256"/>
    </location>
</feature>
<dbReference type="Gene3D" id="4.10.280.10">
    <property type="entry name" value="Helix-loop-helix DNA-binding domain"/>
    <property type="match status" value="1"/>
</dbReference>
<evidence type="ECO:0000256" key="2">
    <source>
        <dbReference type="ARBA" id="ARBA00005510"/>
    </source>
</evidence>
<evidence type="ECO:0000256" key="6">
    <source>
        <dbReference type="SAM" id="MobiDB-lite"/>
    </source>
</evidence>
<keyword evidence="4" id="KW-0804">Transcription</keyword>
<sequence length="453" mass="49979">MRSSPLDHYHQEGLNGCSSLAAAPAFYDHAIHREWNQHQMLNYDDDFISDASGVPPTQMIQDRGFHWVVNGEGGSMNQLPAHQNSCPKLNEFYMDGSSNEDYQLQEKLFVRSIASDCQTDLLQPLPGNLSETSRFDSSRGSGRGIINMAFSTSGLSHSSQNPPLPSAGCLDMDLHALHLLASARLGRSFCPPSFTSMASSGVDHLPESIQGPFHHHHKMPSLVSGGTEAKGSNSSWEHESPLSTMPRKPRVEQRSSFSPFKVRKEKLGDRIAALQQLVAPFGKTDTASVLMEAIGYIKFLLDQVEMPSLVSGGTEAKGSNSSWEHESPLSTMPRKPRVEQRSSFSPFKVRKEKLGDRIAALQQLVAPFGKTDTASVLMEAIGYIKFLLDQVEKLSVPYLRPSGNKRSRTSMQEASNEESDEPAKRGLRSRGLCLVPLSYTSYMTSEHAAWSPR</sequence>
<dbReference type="CDD" id="cd11393">
    <property type="entry name" value="bHLH_AtbHLH_like"/>
    <property type="match status" value="2"/>
</dbReference>
<accession>A0A4S8K4J1</accession>
<dbReference type="Proteomes" id="UP000317650">
    <property type="component" value="Chromosome 8"/>
</dbReference>
<gene>
    <name evidence="8" type="ORF">C4D60_Mb08t17710</name>
</gene>
<dbReference type="EMBL" id="PYDT01000002">
    <property type="protein sequence ID" value="THU69751.1"/>
    <property type="molecule type" value="Genomic_DNA"/>
</dbReference>
<keyword evidence="9" id="KW-1185">Reference proteome</keyword>
<dbReference type="PANTHER" id="PTHR16223">
    <property type="entry name" value="TRANSCRIPTION FACTOR BHLH83-RELATED"/>
    <property type="match status" value="1"/>
</dbReference>
<comment type="caution">
    <text evidence="8">The sequence shown here is derived from an EMBL/GenBank/DDBJ whole genome shotgun (WGS) entry which is preliminary data.</text>
</comment>
<keyword evidence="5" id="KW-0539">Nucleus</keyword>
<organism evidence="8 9">
    <name type="scientific">Musa balbisiana</name>
    <name type="common">Banana</name>
    <dbReference type="NCBI Taxonomy" id="52838"/>
    <lineage>
        <taxon>Eukaryota</taxon>
        <taxon>Viridiplantae</taxon>
        <taxon>Streptophyta</taxon>
        <taxon>Embryophyta</taxon>
        <taxon>Tracheophyta</taxon>
        <taxon>Spermatophyta</taxon>
        <taxon>Magnoliopsida</taxon>
        <taxon>Liliopsida</taxon>
        <taxon>Zingiberales</taxon>
        <taxon>Musaceae</taxon>
        <taxon>Musa</taxon>
    </lineage>
</organism>
<dbReference type="InterPro" id="IPR011598">
    <property type="entry name" value="bHLH_dom"/>
</dbReference>
<protein>
    <recommendedName>
        <fullName evidence="7">BHLH domain-containing protein</fullName>
    </recommendedName>
</protein>
<name>A0A4S8K4J1_MUSBA</name>
<keyword evidence="3" id="KW-0805">Transcription regulation</keyword>
<dbReference type="SMART" id="SM00353">
    <property type="entry name" value="HLH"/>
    <property type="match status" value="2"/>
</dbReference>
<dbReference type="PROSITE" id="PS50888">
    <property type="entry name" value="BHLH"/>
    <property type="match status" value="2"/>
</dbReference>
<comment type="subcellular location">
    <subcellularLocation>
        <location evidence="1">Nucleus</location>
    </subcellularLocation>
</comment>
<dbReference type="InterPro" id="IPR036638">
    <property type="entry name" value="HLH_DNA-bd_sf"/>
</dbReference>
<comment type="similarity">
    <text evidence="2">Belongs to the bHLH protein family.</text>
</comment>
<dbReference type="PANTHER" id="PTHR16223:SF56">
    <property type="entry name" value="TRANSCRIPTION FACTOR BHLH110"/>
    <property type="match status" value="1"/>
</dbReference>
<feature type="region of interest" description="Disordered" evidence="6">
    <location>
        <begin position="399"/>
        <end position="426"/>
    </location>
</feature>